<dbReference type="InterPro" id="IPR029787">
    <property type="entry name" value="Nucleotide_cyclase"/>
</dbReference>
<sequence>MTVPEFPAVPPRQQYQGRIPPRLQDAYKAYVVQHYRRFLLAINFIAMAAYDSYVLADALLIPDMAKESLFLRTALSLVGLVNIFLVFRFSRSVLVMDLLMPVHDIISTIAWFELLKRSASPDVPFFLYASVVFVLLGNLGVRYSFKGIALVSAIITAIILYNVWLIHDGAAKPLLIFTLVYLPIALFSLFISWTNIKGVRQAFLADLEEKRQRTELAALNLRLQELAATDGLTGVGNRRSLDLQLNESWHGMRAHGRPFALLMADIDYFKPYNDHYGHQAGDRCLCQVAESLVGTLRGGRANVYRYGGEEFAILLEATSAEDLRCVAERLREQVASLGIEHFYRPDSLRHLTISLGAAMANESGLQEPRELLARCDQHLYVAKQKGRNRVQLSGMQGV</sequence>
<evidence type="ECO:0000259" key="6">
    <source>
        <dbReference type="PROSITE" id="PS50887"/>
    </source>
</evidence>
<keyword evidence="5" id="KW-1133">Transmembrane helix</keyword>
<dbReference type="PANTHER" id="PTHR45138">
    <property type="entry name" value="REGULATORY COMPONENTS OF SENSORY TRANSDUCTION SYSTEM"/>
    <property type="match status" value="1"/>
</dbReference>
<dbReference type="SUPFAM" id="SSF55073">
    <property type="entry name" value="Nucleotide cyclase"/>
    <property type="match status" value="1"/>
</dbReference>
<accession>A0A5R8ZZI5</accession>
<evidence type="ECO:0000256" key="4">
    <source>
        <dbReference type="ARBA" id="ARBA00034247"/>
    </source>
</evidence>
<comment type="caution">
    <text evidence="7">The sequence shown here is derived from an EMBL/GenBank/DDBJ whole genome shotgun (WGS) entry which is preliminary data.</text>
</comment>
<dbReference type="InterPro" id="IPR043128">
    <property type="entry name" value="Rev_trsase/Diguanyl_cyclase"/>
</dbReference>
<evidence type="ECO:0000256" key="5">
    <source>
        <dbReference type="SAM" id="Phobius"/>
    </source>
</evidence>
<dbReference type="GO" id="GO:0005886">
    <property type="term" value="C:plasma membrane"/>
    <property type="evidence" value="ECO:0007669"/>
    <property type="project" value="UniProtKB-SubCell"/>
</dbReference>
<organism evidence="7 8">
    <name type="scientific">Pseudomonas nitroreducens</name>
    <dbReference type="NCBI Taxonomy" id="46680"/>
    <lineage>
        <taxon>Bacteria</taxon>
        <taxon>Pseudomonadati</taxon>
        <taxon>Pseudomonadota</taxon>
        <taxon>Gammaproteobacteria</taxon>
        <taxon>Pseudomonadales</taxon>
        <taxon>Pseudomonadaceae</taxon>
        <taxon>Pseudomonas</taxon>
    </lineage>
</organism>
<evidence type="ECO:0000256" key="3">
    <source>
        <dbReference type="ARBA" id="ARBA00012528"/>
    </source>
</evidence>
<feature type="domain" description="GGDEF" evidence="6">
    <location>
        <begin position="257"/>
        <end position="395"/>
    </location>
</feature>
<dbReference type="Proteomes" id="UP000307510">
    <property type="component" value="Unassembled WGS sequence"/>
</dbReference>
<dbReference type="Pfam" id="PF00990">
    <property type="entry name" value="GGDEF"/>
    <property type="match status" value="1"/>
</dbReference>
<dbReference type="AlphaFoldDB" id="A0A5R8ZZI5"/>
<protein>
    <recommendedName>
        <fullName evidence="3">diguanylate cyclase</fullName>
        <ecNumber evidence="3">2.7.7.65</ecNumber>
    </recommendedName>
</protein>
<dbReference type="InterPro" id="IPR000160">
    <property type="entry name" value="GGDEF_dom"/>
</dbReference>
<dbReference type="EC" id="2.7.7.65" evidence="3"/>
<keyword evidence="5" id="KW-0472">Membrane</keyword>
<comment type="cofactor">
    <cofactor evidence="1">
        <name>Mg(2+)</name>
        <dbReference type="ChEBI" id="CHEBI:18420"/>
    </cofactor>
</comment>
<evidence type="ECO:0000313" key="7">
    <source>
        <dbReference type="EMBL" id="TLP71670.1"/>
    </source>
</evidence>
<gene>
    <name evidence="7" type="ORF">FEA48_22905</name>
</gene>
<feature type="transmembrane region" description="Helical" evidence="5">
    <location>
        <begin position="148"/>
        <end position="167"/>
    </location>
</feature>
<dbReference type="EMBL" id="VASG01000006">
    <property type="protein sequence ID" value="TLP71670.1"/>
    <property type="molecule type" value="Genomic_DNA"/>
</dbReference>
<dbReference type="FunFam" id="3.30.70.270:FF:000001">
    <property type="entry name" value="Diguanylate cyclase domain protein"/>
    <property type="match status" value="1"/>
</dbReference>
<feature type="transmembrane region" description="Helical" evidence="5">
    <location>
        <begin position="173"/>
        <end position="193"/>
    </location>
</feature>
<keyword evidence="5" id="KW-0812">Transmembrane</keyword>
<dbReference type="Gene3D" id="3.30.70.270">
    <property type="match status" value="1"/>
</dbReference>
<proteinExistence type="predicted"/>
<name>A0A5R8ZZI5_PSENT</name>
<dbReference type="SMART" id="SM00267">
    <property type="entry name" value="GGDEF"/>
    <property type="match status" value="1"/>
</dbReference>
<reference evidence="7 8" key="1">
    <citation type="submission" date="2019-05" db="EMBL/GenBank/DDBJ databases">
        <authorList>
            <person name="Moore K."/>
            <person name="O'Neill P."/>
            <person name="Farbos A."/>
            <person name="Studholme D.J."/>
        </authorList>
    </citation>
    <scope>NUCLEOTIDE SEQUENCE [LARGE SCALE GENOMIC DNA]</scope>
    <source>
        <strain evidence="7 8">DSM 9128</strain>
    </source>
</reference>
<feature type="transmembrane region" description="Helical" evidence="5">
    <location>
        <begin position="124"/>
        <end position="141"/>
    </location>
</feature>
<comment type="catalytic activity">
    <reaction evidence="4">
        <text>2 GTP = 3',3'-c-di-GMP + 2 diphosphate</text>
        <dbReference type="Rhea" id="RHEA:24898"/>
        <dbReference type="ChEBI" id="CHEBI:33019"/>
        <dbReference type="ChEBI" id="CHEBI:37565"/>
        <dbReference type="ChEBI" id="CHEBI:58805"/>
        <dbReference type="EC" id="2.7.7.65"/>
    </reaction>
</comment>
<reference evidence="8" key="2">
    <citation type="submission" date="2019-06" db="EMBL/GenBank/DDBJ databases">
        <title>AzeR, a transcriptional regulator that responds to azelaic acid in Pseudomonas nitroreducens.</title>
        <authorList>
            <person name="Bez C."/>
            <person name="Javvadi S.G."/>
            <person name="Bertani I."/>
            <person name="Devescovi G."/>
            <person name="Studholme D.J."/>
            <person name="Geller A."/>
            <person name="Levy A."/>
            <person name="Venturi V."/>
        </authorList>
    </citation>
    <scope>NUCLEOTIDE SEQUENCE [LARGE SCALE GENOMIC DNA]</scope>
    <source>
        <strain evidence="8">DSM 9128</strain>
    </source>
</reference>
<dbReference type="RefSeq" id="WP_138215843.1">
    <property type="nucleotide sequence ID" value="NZ_VASG01000006.1"/>
</dbReference>
<comment type="subcellular location">
    <subcellularLocation>
        <location evidence="2">Cell inner membrane</location>
    </subcellularLocation>
</comment>
<dbReference type="PROSITE" id="PS50887">
    <property type="entry name" value="GGDEF"/>
    <property type="match status" value="1"/>
</dbReference>
<dbReference type="GO" id="GO:0043709">
    <property type="term" value="P:cell adhesion involved in single-species biofilm formation"/>
    <property type="evidence" value="ECO:0007669"/>
    <property type="project" value="TreeGrafter"/>
</dbReference>
<feature type="transmembrane region" description="Helical" evidence="5">
    <location>
        <begin position="38"/>
        <end position="56"/>
    </location>
</feature>
<dbReference type="GO" id="GO:0052621">
    <property type="term" value="F:diguanylate cyclase activity"/>
    <property type="evidence" value="ECO:0007669"/>
    <property type="project" value="UniProtKB-EC"/>
</dbReference>
<dbReference type="InterPro" id="IPR050469">
    <property type="entry name" value="Diguanylate_Cyclase"/>
</dbReference>
<dbReference type="NCBIfam" id="TIGR00254">
    <property type="entry name" value="GGDEF"/>
    <property type="match status" value="1"/>
</dbReference>
<dbReference type="GO" id="GO:1902201">
    <property type="term" value="P:negative regulation of bacterial-type flagellum-dependent cell motility"/>
    <property type="evidence" value="ECO:0007669"/>
    <property type="project" value="TreeGrafter"/>
</dbReference>
<evidence type="ECO:0000256" key="2">
    <source>
        <dbReference type="ARBA" id="ARBA00004533"/>
    </source>
</evidence>
<evidence type="ECO:0000313" key="8">
    <source>
        <dbReference type="Proteomes" id="UP000307510"/>
    </source>
</evidence>
<evidence type="ECO:0000256" key="1">
    <source>
        <dbReference type="ARBA" id="ARBA00001946"/>
    </source>
</evidence>
<dbReference type="CDD" id="cd01949">
    <property type="entry name" value="GGDEF"/>
    <property type="match status" value="1"/>
</dbReference>
<feature type="transmembrane region" description="Helical" evidence="5">
    <location>
        <begin position="68"/>
        <end position="87"/>
    </location>
</feature>
<dbReference type="PANTHER" id="PTHR45138:SF9">
    <property type="entry name" value="DIGUANYLATE CYCLASE DGCM-RELATED"/>
    <property type="match status" value="1"/>
</dbReference>